<evidence type="ECO:0000313" key="2">
    <source>
        <dbReference type="EMBL" id="RLN75955.1"/>
    </source>
</evidence>
<reference evidence="2 3" key="1">
    <citation type="journal article" date="2019" name="Mol. Plant Pathol.">
        <title>Genome sequencing of oomycete isolates from Chile supports the New Zealand origin of Phytophthora kernoviae and makes available the first Nothophytophthora sp. genome.</title>
        <authorList>
            <person name="Studholme D.J."/>
            <person name="Panda P."/>
            <person name="Sanfuentes Von Stowasser E."/>
            <person name="Gonzalez M."/>
            <person name="Hill R."/>
            <person name="Sambles C."/>
            <person name="Grant M."/>
            <person name="Williams N.M."/>
            <person name="McDougal R.L."/>
        </authorList>
    </citation>
    <scope>NUCLEOTIDE SEQUENCE [LARGE SCALE GENOMIC DNA]</scope>
    <source>
        <strain evidence="2">Chile4</strain>
    </source>
</reference>
<sequence length="940" mass="107514">MAQIRALLSGRAQYYDGGVRPMETKICLSADRAERRKVLLALRDTKLREAYRFLQARSYALNPTTPYFQEERFETAEGDFCISRFEIIPLRGVKGGVRAVYDAVLQAAFNAEIIISETSGNITIREEDDDLNDDNVSQMRLVSQTNRGALLENNLVHFSDFSPGESGVDGDKSSSAMTATDFVDEDDLYPYRPLERRASTLFEITLSIAGRQSETGALQFRPHFLFFPFQRQRASRQRALLKKKRIYKKRKPTHTIRKEEKQALGEEIQALEAKLEALKFQVLMQRGDKDKCLRKKEAHNSALRDVVQEQHLILAKARAMLLGCIQRPSYEVRPIEMYIHLTIDREERHETLKALRVPKIEYARRFIEHRSHGLHPTAEYFHEEKYESPEGDYCNVRFDRNPLRGVKGGIRAVANALLNAAFNAEIIISETSGNITIREDDDDSEENFSQMRLLTQSTRGVLVENNIARFEDMSHLGEVEGQDGAYALATTDFVDQDDRCVSIFPLVMTSIGAHYAGNNRSSMTSFPSSFNRQDSIEDDSEEYGADRHAAAALRGLSVRSKAVEQVSVKPDSESEASFESTAVEKPVKRKRIYKKRKATHTVRKEEKQALEAELNELQARLEELKVQTIVEGDKKEYSQQKRQARSEVLREAVHEQHLVLARAQAMLAKQSQQSLYRLHPTEMKIRLGIDAAQRIRTLSELRELKLNEARRFLVERTRGLDPTRPYFEEERYDTLDGDYCIARFDVTQFRGVRGGVREVFEAMKQTAFNAEIIISETSGNITIREDDELGDENLSQIRLVSQTPLGIQTETSLVVFSDYTQCQMNKWDLAEDGHYAIMASDFVDEDELHPYRPQERLRRDSTSVIMITSFREAKIKQAGIKTESEDELVVVATRWAITSLRKPSMDIPSHLFHDVRNAHGCWADLMYSCVRQVLGLPVIP</sequence>
<evidence type="ECO:0000313" key="3">
    <source>
        <dbReference type="Proteomes" id="UP000285624"/>
    </source>
</evidence>
<organism evidence="2 3">
    <name type="scientific">Phytophthora kernoviae</name>
    <dbReference type="NCBI Taxonomy" id="325452"/>
    <lineage>
        <taxon>Eukaryota</taxon>
        <taxon>Sar</taxon>
        <taxon>Stramenopiles</taxon>
        <taxon>Oomycota</taxon>
        <taxon>Peronosporomycetes</taxon>
        <taxon>Peronosporales</taxon>
        <taxon>Peronosporaceae</taxon>
        <taxon>Phytophthora</taxon>
    </lineage>
</organism>
<proteinExistence type="predicted"/>
<comment type="caution">
    <text evidence="2">The sequence shown here is derived from an EMBL/GenBank/DDBJ whole genome shotgun (WGS) entry which is preliminary data.</text>
</comment>
<name>A0A421GGD2_9STRA</name>
<accession>A0A421GGD2</accession>
<dbReference type="Proteomes" id="UP000285624">
    <property type="component" value="Unassembled WGS sequence"/>
</dbReference>
<protein>
    <submittedName>
        <fullName evidence="2">Uncharacterized protein</fullName>
    </submittedName>
</protein>
<feature type="coiled-coil region" evidence="1">
    <location>
        <begin position="600"/>
        <end position="627"/>
    </location>
</feature>
<keyword evidence="3" id="KW-1185">Reference proteome</keyword>
<evidence type="ECO:0000256" key="1">
    <source>
        <dbReference type="SAM" id="Coils"/>
    </source>
</evidence>
<dbReference type="EMBL" id="MBDN02000360">
    <property type="protein sequence ID" value="RLN75955.1"/>
    <property type="molecule type" value="Genomic_DNA"/>
</dbReference>
<gene>
    <name evidence="2" type="ORF">BBO99_00007929</name>
</gene>
<keyword evidence="1" id="KW-0175">Coiled coil</keyword>
<dbReference type="AlphaFoldDB" id="A0A421GGD2"/>